<evidence type="ECO:0000313" key="2">
    <source>
        <dbReference type="EMBL" id="KAF0046830.1"/>
    </source>
</evidence>
<feature type="chain" id="PRO_5025536250" description="Secreted protein" evidence="1">
    <location>
        <begin position="18"/>
        <end position="151"/>
    </location>
</feature>
<name>A0A6A4TT89_SCOMX</name>
<evidence type="ECO:0000256" key="1">
    <source>
        <dbReference type="SAM" id="SignalP"/>
    </source>
</evidence>
<keyword evidence="1" id="KW-0732">Signal</keyword>
<sequence>MWPTLCFVTQGVFVALAVSTEHTSPSTTALMKRRKRREENQGEFNLSLSLSTRELTLTSYQNMRSSSYVSRCGRNCEQWNFSLAAKAMMNNSVSNCEDSVSVCHKLSTDVKPRTLAEPVNGANSDVTKLPYCDDNITTLKSTSGAFRYQYA</sequence>
<dbReference type="Proteomes" id="UP000438429">
    <property type="component" value="Unassembled WGS sequence"/>
</dbReference>
<feature type="signal peptide" evidence="1">
    <location>
        <begin position="1"/>
        <end position="17"/>
    </location>
</feature>
<evidence type="ECO:0008006" key="4">
    <source>
        <dbReference type="Google" id="ProtNLM"/>
    </source>
</evidence>
<comment type="caution">
    <text evidence="2">The sequence shown here is derived from an EMBL/GenBank/DDBJ whole genome shotgun (WGS) entry which is preliminary data.</text>
</comment>
<reference evidence="2 3" key="1">
    <citation type="submission" date="2019-06" db="EMBL/GenBank/DDBJ databases">
        <title>Draft genomes of female and male turbot (Scophthalmus maximus).</title>
        <authorList>
            <person name="Xu H."/>
            <person name="Xu X.-W."/>
            <person name="Shao C."/>
            <person name="Chen S."/>
        </authorList>
    </citation>
    <scope>NUCLEOTIDE SEQUENCE [LARGE SCALE GENOMIC DNA]</scope>
    <source>
        <strain evidence="2">Ysfricsl-2016a</strain>
        <tissue evidence="2">Blood</tissue>
    </source>
</reference>
<protein>
    <recommendedName>
        <fullName evidence="4">Secreted protein</fullName>
    </recommendedName>
</protein>
<proteinExistence type="predicted"/>
<accession>A0A6A4TT89</accession>
<dbReference type="AlphaFoldDB" id="A0A6A4TT89"/>
<gene>
    <name evidence="2" type="ORF">F2P81_000463</name>
</gene>
<dbReference type="EMBL" id="VEVO01000001">
    <property type="protein sequence ID" value="KAF0046830.1"/>
    <property type="molecule type" value="Genomic_DNA"/>
</dbReference>
<evidence type="ECO:0000313" key="3">
    <source>
        <dbReference type="Proteomes" id="UP000438429"/>
    </source>
</evidence>
<organism evidence="2 3">
    <name type="scientific">Scophthalmus maximus</name>
    <name type="common">Turbot</name>
    <name type="synonym">Psetta maxima</name>
    <dbReference type="NCBI Taxonomy" id="52904"/>
    <lineage>
        <taxon>Eukaryota</taxon>
        <taxon>Metazoa</taxon>
        <taxon>Chordata</taxon>
        <taxon>Craniata</taxon>
        <taxon>Vertebrata</taxon>
        <taxon>Euteleostomi</taxon>
        <taxon>Actinopterygii</taxon>
        <taxon>Neopterygii</taxon>
        <taxon>Teleostei</taxon>
        <taxon>Neoteleostei</taxon>
        <taxon>Acanthomorphata</taxon>
        <taxon>Carangaria</taxon>
        <taxon>Pleuronectiformes</taxon>
        <taxon>Pleuronectoidei</taxon>
        <taxon>Scophthalmidae</taxon>
        <taxon>Scophthalmus</taxon>
    </lineage>
</organism>